<accession>A0ACA9M820</accession>
<sequence length="89" mass="10450">MAYCYLHIFDPLSVGNWFGYAIVTFIGYFFYKFSIYPLYLSPLSKIPGPPTKHFLKGNVKVFHDADIGENLIRWEKQYGSFFRVHGFLN</sequence>
<proteinExistence type="predicted"/>
<protein>
    <submittedName>
        <fullName evidence="1">3318_t:CDS:1</fullName>
    </submittedName>
</protein>
<feature type="non-terminal residue" evidence="1">
    <location>
        <position position="89"/>
    </location>
</feature>
<name>A0ACA9M820_9GLOM</name>
<dbReference type="EMBL" id="CAJVPW010006724">
    <property type="protein sequence ID" value="CAG8572570.1"/>
    <property type="molecule type" value="Genomic_DNA"/>
</dbReference>
<keyword evidence="2" id="KW-1185">Reference proteome</keyword>
<comment type="caution">
    <text evidence="1">The sequence shown here is derived from an EMBL/GenBank/DDBJ whole genome shotgun (WGS) entry which is preliminary data.</text>
</comment>
<gene>
    <name evidence="1" type="ORF">SPELUC_LOCUS6053</name>
</gene>
<dbReference type="Proteomes" id="UP000789366">
    <property type="component" value="Unassembled WGS sequence"/>
</dbReference>
<organism evidence="1 2">
    <name type="scientific">Cetraspora pellucida</name>
    <dbReference type="NCBI Taxonomy" id="1433469"/>
    <lineage>
        <taxon>Eukaryota</taxon>
        <taxon>Fungi</taxon>
        <taxon>Fungi incertae sedis</taxon>
        <taxon>Mucoromycota</taxon>
        <taxon>Glomeromycotina</taxon>
        <taxon>Glomeromycetes</taxon>
        <taxon>Diversisporales</taxon>
        <taxon>Gigasporaceae</taxon>
        <taxon>Cetraspora</taxon>
    </lineage>
</organism>
<evidence type="ECO:0000313" key="1">
    <source>
        <dbReference type="EMBL" id="CAG8572570.1"/>
    </source>
</evidence>
<evidence type="ECO:0000313" key="2">
    <source>
        <dbReference type="Proteomes" id="UP000789366"/>
    </source>
</evidence>
<reference evidence="1" key="1">
    <citation type="submission" date="2021-06" db="EMBL/GenBank/DDBJ databases">
        <authorList>
            <person name="Kallberg Y."/>
            <person name="Tangrot J."/>
            <person name="Rosling A."/>
        </authorList>
    </citation>
    <scope>NUCLEOTIDE SEQUENCE</scope>
    <source>
        <strain evidence="1">28 12/20/2015</strain>
    </source>
</reference>